<dbReference type="EMBL" id="LKCN02000001">
    <property type="protein sequence ID" value="RCI16696.1"/>
    <property type="molecule type" value="Genomic_DNA"/>
</dbReference>
<dbReference type="Proteomes" id="UP000253664">
    <property type="component" value="Unassembled WGS sequence"/>
</dbReference>
<evidence type="ECO:0000313" key="2">
    <source>
        <dbReference type="EMBL" id="RCI16696.1"/>
    </source>
</evidence>
<evidence type="ECO:0000313" key="3">
    <source>
        <dbReference type="Proteomes" id="UP000253664"/>
    </source>
</evidence>
<name>A0A367LQH7_9HYPO</name>
<dbReference type="AlphaFoldDB" id="A0A367LQH7"/>
<feature type="region of interest" description="Disordered" evidence="1">
    <location>
        <begin position="1"/>
        <end position="65"/>
    </location>
</feature>
<accession>A0A367LQH7</accession>
<sequence length="113" mass="12031">MCHTLTASVHRLDSTWPPNNDSPLDTIRDSVAAEEALAAASPSSSEFESTHDLSEGGEGGTAKGKHLFQNLQISCEGGEGIGVKEKASCMLHDAGERLGHWNVEANRQISSTR</sequence>
<proteinExistence type="predicted"/>
<protein>
    <submittedName>
        <fullName evidence="2">Uncharacterized protein</fullName>
    </submittedName>
</protein>
<evidence type="ECO:0000256" key="1">
    <source>
        <dbReference type="SAM" id="MobiDB-lite"/>
    </source>
</evidence>
<reference evidence="2 3" key="1">
    <citation type="journal article" date="2015" name="BMC Genomics">
        <title>Insights from the genome of Ophiocordyceps polyrhachis-furcata to pathogenicity and host specificity in insect fungi.</title>
        <authorList>
            <person name="Wichadakul D."/>
            <person name="Kobmoo N."/>
            <person name="Ingsriswang S."/>
            <person name="Tangphatsornruang S."/>
            <person name="Chantasingh D."/>
            <person name="Luangsa-ard J.J."/>
            <person name="Eurwilaichitr L."/>
        </authorList>
    </citation>
    <scope>NUCLEOTIDE SEQUENCE [LARGE SCALE GENOMIC DNA]</scope>
    <source>
        <strain evidence="2 3">BCC 54312</strain>
    </source>
</reference>
<comment type="caution">
    <text evidence="2">The sequence shown here is derived from an EMBL/GenBank/DDBJ whole genome shotgun (WGS) entry which is preliminary data.</text>
</comment>
<keyword evidence="3" id="KW-1185">Reference proteome</keyword>
<organism evidence="2 3">
    <name type="scientific">Ophiocordyceps polyrhachis-furcata BCC 54312</name>
    <dbReference type="NCBI Taxonomy" id="1330021"/>
    <lineage>
        <taxon>Eukaryota</taxon>
        <taxon>Fungi</taxon>
        <taxon>Dikarya</taxon>
        <taxon>Ascomycota</taxon>
        <taxon>Pezizomycotina</taxon>
        <taxon>Sordariomycetes</taxon>
        <taxon>Hypocreomycetidae</taxon>
        <taxon>Hypocreales</taxon>
        <taxon>Ophiocordycipitaceae</taxon>
        <taxon>Ophiocordyceps</taxon>
    </lineage>
</organism>
<feature type="compositionally biased region" description="Low complexity" evidence="1">
    <location>
        <begin position="33"/>
        <end position="47"/>
    </location>
</feature>
<feature type="non-terminal residue" evidence="2">
    <location>
        <position position="113"/>
    </location>
</feature>
<gene>
    <name evidence="2" type="ORF">L249_2557</name>
</gene>